<name>A0AAU8IMC5_9ACTN</name>
<feature type="compositionally biased region" description="Acidic residues" evidence="1">
    <location>
        <begin position="102"/>
        <end position="111"/>
    </location>
</feature>
<gene>
    <name evidence="2" type="ORF">ABII15_04140</name>
</gene>
<protein>
    <submittedName>
        <fullName evidence="2">Uncharacterized protein</fullName>
    </submittedName>
</protein>
<feature type="region of interest" description="Disordered" evidence="1">
    <location>
        <begin position="91"/>
        <end position="123"/>
    </location>
</feature>
<dbReference type="AlphaFoldDB" id="A0AAU8IMC5"/>
<dbReference type="RefSeq" id="WP_353940894.1">
    <property type="nucleotide sequence ID" value="NZ_CP159534.1"/>
</dbReference>
<accession>A0AAU8IMC5</accession>
<proteinExistence type="predicted"/>
<sequence>MTATISVRVEGPVGLDEPEELRAELARETALQWQVEAPAEERGTLDGGTAAALLMAVLTSATGAVVQAAAQRAVDAWRGRRLDPPPVTIVVLQASEQPQSPDETDGDDGNGDGDRPPALPEGS</sequence>
<evidence type="ECO:0000313" key="2">
    <source>
        <dbReference type="EMBL" id="XCJ69209.1"/>
    </source>
</evidence>
<organism evidence="2">
    <name type="scientific">Streptomyces tabacisoli</name>
    <dbReference type="NCBI Taxonomy" id="3156398"/>
    <lineage>
        <taxon>Bacteria</taxon>
        <taxon>Bacillati</taxon>
        <taxon>Actinomycetota</taxon>
        <taxon>Actinomycetes</taxon>
        <taxon>Kitasatosporales</taxon>
        <taxon>Streptomycetaceae</taxon>
        <taxon>Streptomyces</taxon>
    </lineage>
</organism>
<reference evidence="2" key="1">
    <citation type="submission" date="2024-06" db="EMBL/GenBank/DDBJ databases">
        <title>Streptomyces sp. strain HUAS MG91 genome sequences.</title>
        <authorList>
            <person name="Mo P."/>
        </authorList>
    </citation>
    <scope>NUCLEOTIDE SEQUENCE</scope>
    <source>
        <strain evidence="2">HUAS MG91</strain>
    </source>
</reference>
<dbReference type="EMBL" id="CP159534">
    <property type="protein sequence ID" value="XCJ69209.1"/>
    <property type="molecule type" value="Genomic_DNA"/>
</dbReference>
<dbReference type="KEGG" id="stac:ABII15_04140"/>
<evidence type="ECO:0000256" key="1">
    <source>
        <dbReference type="SAM" id="MobiDB-lite"/>
    </source>
</evidence>